<dbReference type="Proteomes" id="UP000019146">
    <property type="component" value="Chromosome 2"/>
</dbReference>
<proteinExistence type="predicted"/>
<dbReference type="RefSeq" id="WP_233451490.1">
    <property type="nucleotide sequence ID" value="NZ_CP012747.1"/>
</dbReference>
<gene>
    <name evidence="2" type="ORF">K788_0002953</name>
</gene>
<dbReference type="PANTHER" id="PTHR36057">
    <property type="match status" value="1"/>
</dbReference>
<dbReference type="KEGG" id="bcai:K788_0002953"/>
<dbReference type="InterPro" id="IPR010634">
    <property type="entry name" value="DUF1223"/>
</dbReference>
<name>A0A0P0RE51_9BURK</name>
<feature type="chain" id="PRO_5006054198" description="Secreted protein" evidence="1">
    <location>
        <begin position="33"/>
        <end position="248"/>
    </location>
</feature>
<evidence type="ECO:0000256" key="1">
    <source>
        <dbReference type="SAM" id="SignalP"/>
    </source>
</evidence>
<evidence type="ECO:0000313" key="2">
    <source>
        <dbReference type="EMBL" id="ALL66702.1"/>
    </source>
</evidence>
<organism evidence="2 3">
    <name type="scientific">Paraburkholderia caribensis MBA4</name>
    <dbReference type="NCBI Taxonomy" id="1323664"/>
    <lineage>
        <taxon>Bacteria</taxon>
        <taxon>Pseudomonadati</taxon>
        <taxon>Pseudomonadota</taxon>
        <taxon>Betaproteobacteria</taxon>
        <taxon>Burkholderiales</taxon>
        <taxon>Burkholderiaceae</taxon>
        <taxon>Paraburkholderia</taxon>
    </lineage>
</organism>
<feature type="signal peptide" evidence="1">
    <location>
        <begin position="1"/>
        <end position="32"/>
    </location>
</feature>
<protein>
    <recommendedName>
        <fullName evidence="4">Secreted protein</fullName>
    </recommendedName>
</protein>
<dbReference type="AlphaFoldDB" id="A0A0P0RE51"/>
<dbReference type="InterPro" id="IPR036249">
    <property type="entry name" value="Thioredoxin-like_sf"/>
</dbReference>
<evidence type="ECO:0008006" key="4">
    <source>
        <dbReference type="Google" id="ProtNLM"/>
    </source>
</evidence>
<dbReference type="GeneID" id="69970635"/>
<keyword evidence="1" id="KW-0732">Signal</keyword>
<sequence length="248" mass="26171">MTVDIWSQDMLPRSLTVIIASAAALLTSHAFAAAPRPVVVELFTSQGCSSCPPADRFLSELSDSRTDVLPLAFHVTYWNQLGWKDPYSFDGADARQARYAQRFRDFAYTPEMVIDGKAEVVGSNRIAASAAIDHARSAGVTAATVNATRVDGGVSVSIGPGTGPAHVLLVGYDARHVTAIGRGENAGHTLTESNVVRSIVAIGQWYGTALELRADAVAGEHQVVLLEDNDGAIVGAARVVDTSEAPAR</sequence>
<dbReference type="Pfam" id="PF06764">
    <property type="entry name" value="DUF1223"/>
    <property type="match status" value="1"/>
</dbReference>
<reference evidence="2 3" key="1">
    <citation type="journal article" date="2014" name="Genome Announc.">
        <title>Draft Genome Sequence of the Haloacid-Degrading Burkholderia caribensis Strain MBA4.</title>
        <authorList>
            <person name="Pan Y."/>
            <person name="Kong K.F."/>
            <person name="Tsang J.S."/>
        </authorList>
    </citation>
    <scope>NUCLEOTIDE SEQUENCE [LARGE SCALE GENOMIC DNA]</scope>
    <source>
        <strain evidence="2 3">MBA4</strain>
    </source>
</reference>
<dbReference type="EMBL" id="CP012747">
    <property type="protein sequence ID" value="ALL66702.1"/>
    <property type="molecule type" value="Genomic_DNA"/>
</dbReference>
<dbReference type="SUPFAM" id="SSF52833">
    <property type="entry name" value="Thioredoxin-like"/>
    <property type="match status" value="1"/>
</dbReference>
<dbReference type="PANTHER" id="PTHR36057:SF1">
    <property type="entry name" value="LIPOPROTEIN LIPID ATTACHMENT SITE-LIKE PROTEIN, PUTATIVE (DUF1223)-RELATED"/>
    <property type="match status" value="1"/>
</dbReference>
<accession>A0A0P0RE51</accession>
<evidence type="ECO:0000313" key="3">
    <source>
        <dbReference type="Proteomes" id="UP000019146"/>
    </source>
</evidence>